<name>M4RR34_9ALTE</name>
<evidence type="ECO:0000313" key="2">
    <source>
        <dbReference type="Proteomes" id="UP000011864"/>
    </source>
</evidence>
<dbReference type="AlphaFoldDB" id="M4RR34"/>
<evidence type="ECO:0000313" key="1">
    <source>
        <dbReference type="EMBL" id="AGH45113.1"/>
    </source>
</evidence>
<dbReference type="HOGENOM" id="CLU_1045260_0_0_6"/>
<proteinExistence type="predicted"/>
<dbReference type="Proteomes" id="UP000011864">
    <property type="component" value="Chromosome"/>
</dbReference>
<protein>
    <submittedName>
        <fullName evidence="1">Uncharacterized protein</fullName>
    </submittedName>
</protein>
<dbReference type="RefSeq" id="WP_015430913.1">
    <property type="nucleotide sequence ID" value="NC_020514.1"/>
</dbReference>
<dbReference type="EMBL" id="CP003837">
    <property type="protein sequence ID" value="AGH45113.1"/>
    <property type="molecule type" value="Genomic_DNA"/>
</dbReference>
<dbReference type="PATRIC" id="fig|1129794.4.peg.2987"/>
<gene>
    <name evidence="1" type="ORF">C427_3004</name>
</gene>
<accession>M4RR34</accession>
<dbReference type="eggNOG" id="ENOG502ZA5B">
    <property type="taxonomic scope" value="Bacteria"/>
</dbReference>
<keyword evidence="2" id="KW-1185">Reference proteome</keyword>
<organism evidence="1 2">
    <name type="scientific">Paraglaciecola psychrophila 170</name>
    <dbReference type="NCBI Taxonomy" id="1129794"/>
    <lineage>
        <taxon>Bacteria</taxon>
        <taxon>Pseudomonadati</taxon>
        <taxon>Pseudomonadota</taxon>
        <taxon>Gammaproteobacteria</taxon>
        <taxon>Alteromonadales</taxon>
        <taxon>Alteromonadaceae</taxon>
        <taxon>Paraglaciecola</taxon>
    </lineage>
</organism>
<sequence length="266" mass="30568">MHPKAQKILTGEDGSLDEFRVLDREERLALLKINHEHTLDFITNGLGMEQYIGNSKQERTDFVRNQEEKLNFTRTLLIDAIKPKLGVGDLIKIPQIYASVIFSSKQSHNFLDLPKAGMVINRAAERGSISKVFAECLLSIVGHFPQGYGITYIPKDNDMQDMERYEYAIVTELNPADPYIPRCRVATRNLTFISGGHTNSVNMESNLYFSTAKKKLEKVNPARLEEILRKLASNFEERKTLDLIPSYWNPYGFFCYKKLQNLWNKA</sequence>
<dbReference type="KEGG" id="gps:C427_3004"/>
<reference evidence="1 2" key="1">
    <citation type="journal article" date="2013" name="Genome Announc.">
        <title>Complete Genome Sequence of Glaciecola psychrophila Strain 170T.</title>
        <authorList>
            <person name="Yin J."/>
            <person name="Chen J."/>
            <person name="Liu G."/>
            <person name="Yu Y."/>
            <person name="Song L."/>
            <person name="Wang X."/>
            <person name="Qu X."/>
        </authorList>
    </citation>
    <scope>NUCLEOTIDE SEQUENCE [LARGE SCALE GENOMIC DNA]</scope>
    <source>
        <strain evidence="1 2">170</strain>
    </source>
</reference>